<reference evidence="7 8" key="1">
    <citation type="journal article" date="2013" name="Nat. Commun.">
        <title>The evolution and pathogenic mechanisms of the rice sheath blight pathogen.</title>
        <authorList>
            <person name="Zheng A."/>
            <person name="Lin R."/>
            <person name="Xu L."/>
            <person name="Qin P."/>
            <person name="Tang C."/>
            <person name="Ai P."/>
            <person name="Zhang D."/>
            <person name="Liu Y."/>
            <person name="Sun Z."/>
            <person name="Feng H."/>
            <person name="Wang Y."/>
            <person name="Chen Y."/>
            <person name="Liang X."/>
            <person name="Fu R."/>
            <person name="Li Q."/>
            <person name="Zhang J."/>
            <person name="Yu X."/>
            <person name="Xie Z."/>
            <person name="Ding L."/>
            <person name="Guan P."/>
            <person name="Tang J."/>
            <person name="Liang Y."/>
            <person name="Wang S."/>
            <person name="Deng Q."/>
            <person name="Li S."/>
            <person name="Zhu J."/>
            <person name="Wang L."/>
            <person name="Liu H."/>
            <person name="Li P."/>
        </authorList>
    </citation>
    <scope>NUCLEOTIDE SEQUENCE [LARGE SCALE GENOMIC DNA]</scope>
    <source>
        <strain evidence="8">AG-1 IA</strain>
    </source>
</reference>
<dbReference type="STRING" id="983506.L8WQ51"/>
<dbReference type="GO" id="GO:0005576">
    <property type="term" value="C:extracellular region"/>
    <property type="evidence" value="ECO:0007669"/>
    <property type="project" value="UniProtKB-SubCell"/>
</dbReference>
<sequence>MRSFGLCFFFSLVVILSCLGKADPGSCSLEDNKCLCSYKPFVEGTYACFKSSCTTPDDLKAAYDMSSAMCRQAHPTGYHGSYRSPSEAHINSYTASVPDCRWKSLNHEGHRICNSKSVTHLVTLGLCFRPGVFYSSARAEVLSFTLLSFPC</sequence>
<dbReference type="OrthoDB" id="3215915at2759"/>
<dbReference type="Proteomes" id="UP000011668">
    <property type="component" value="Unassembled WGS sequence"/>
</dbReference>
<evidence type="ECO:0000313" key="7">
    <source>
        <dbReference type="EMBL" id="ELU38897.1"/>
    </source>
</evidence>
<evidence type="ECO:0000259" key="6">
    <source>
        <dbReference type="Pfam" id="PF05730"/>
    </source>
</evidence>
<keyword evidence="2" id="KW-0964">Secreted</keyword>
<evidence type="ECO:0000256" key="1">
    <source>
        <dbReference type="ARBA" id="ARBA00004613"/>
    </source>
</evidence>
<keyword evidence="4" id="KW-1015">Disulfide bond</keyword>
<keyword evidence="8" id="KW-1185">Reference proteome</keyword>
<keyword evidence="3 5" id="KW-0732">Signal</keyword>
<dbReference type="InterPro" id="IPR008427">
    <property type="entry name" value="Extracellular_membr_CFEM_dom"/>
</dbReference>
<accession>L8WQ51</accession>
<feature type="signal peptide" evidence="5">
    <location>
        <begin position="1"/>
        <end position="24"/>
    </location>
</feature>
<evidence type="ECO:0000313" key="8">
    <source>
        <dbReference type="Proteomes" id="UP000011668"/>
    </source>
</evidence>
<name>L8WQ51_THACA</name>
<proteinExistence type="predicted"/>
<organism evidence="7 8">
    <name type="scientific">Thanatephorus cucumeris (strain AG1-IA)</name>
    <name type="common">Rice sheath blight fungus</name>
    <name type="synonym">Rhizoctonia solani</name>
    <dbReference type="NCBI Taxonomy" id="983506"/>
    <lineage>
        <taxon>Eukaryota</taxon>
        <taxon>Fungi</taxon>
        <taxon>Dikarya</taxon>
        <taxon>Basidiomycota</taxon>
        <taxon>Agaricomycotina</taxon>
        <taxon>Agaricomycetes</taxon>
        <taxon>Cantharellales</taxon>
        <taxon>Ceratobasidiaceae</taxon>
        <taxon>Rhizoctonia</taxon>
        <taxon>Rhizoctonia solani AG-1</taxon>
    </lineage>
</organism>
<evidence type="ECO:0000256" key="5">
    <source>
        <dbReference type="SAM" id="SignalP"/>
    </source>
</evidence>
<gene>
    <name evidence="7" type="ORF">AG1IA_07075</name>
</gene>
<protein>
    <submittedName>
        <fullName evidence="7">CFEM domain-containing protein</fullName>
    </submittedName>
</protein>
<evidence type="ECO:0000256" key="3">
    <source>
        <dbReference type="ARBA" id="ARBA00022729"/>
    </source>
</evidence>
<dbReference type="AlphaFoldDB" id="L8WQ51"/>
<dbReference type="EMBL" id="AFRT01002001">
    <property type="protein sequence ID" value="ELU38897.1"/>
    <property type="molecule type" value="Genomic_DNA"/>
</dbReference>
<dbReference type="PROSITE" id="PS51257">
    <property type="entry name" value="PROKAR_LIPOPROTEIN"/>
    <property type="match status" value="1"/>
</dbReference>
<evidence type="ECO:0000256" key="4">
    <source>
        <dbReference type="ARBA" id="ARBA00023157"/>
    </source>
</evidence>
<comment type="caution">
    <text evidence="7">The sequence shown here is derived from an EMBL/GenBank/DDBJ whole genome shotgun (WGS) entry which is preliminary data.</text>
</comment>
<feature type="domain" description="CFEM" evidence="6">
    <location>
        <begin position="17"/>
        <end position="70"/>
    </location>
</feature>
<comment type="subcellular location">
    <subcellularLocation>
        <location evidence="1">Secreted</location>
    </subcellularLocation>
</comment>
<dbReference type="HOGENOM" id="CLU_1732717_0_0_1"/>
<feature type="chain" id="PRO_5003997478" evidence="5">
    <location>
        <begin position="25"/>
        <end position="151"/>
    </location>
</feature>
<evidence type="ECO:0000256" key="2">
    <source>
        <dbReference type="ARBA" id="ARBA00022525"/>
    </source>
</evidence>
<dbReference type="Pfam" id="PF05730">
    <property type="entry name" value="CFEM"/>
    <property type="match status" value="1"/>
</dbReference>